<dbReference type="EMBL" id="CAJVCH010571320">
    <property type="protein sequence ID" value="CAG7837199.1"/>
    <property type="molecule type" value="Genomic_DNA"/>
</dbReference>
<keyword evidence="2" id="KW-1185">Reference proteome</keyword>
<dbReference type="Proteomes" id="UP000708208">
    <property type="component" value="Unassembled WGS sequence"/>
</dbReference>
<sequence>MRKDGNSTILGDLVKICFTYSRTFGQFLKDDPECKIHSITVSPFIKTRITLHPPVWFITTTHYMYSRT</sequence>
<evidence type="ECO:0000313" key="1">
    <source>
        <dbReference type="EMBL" id="CAG7837199.1"/>
    </source>
</evidence>
<comment type="caution">
    <text evidence="1">The sequence shown here is derived from an EMBL/GenBank/DDBJ whole genome shotgun (WGS) entry which is preliminary data.</text>
</comment>
<name>A0A8J2LQT6_9HEXA</name>
<dbReference type="AlphaFoldDB" id="A0A8J2LQT6"/>
<reference evidence="1" key="1">
    <citation type="submission" date="2021-06" db="EMBL/GenBank/DDBJ databases">
        <authorList>
            <person name="Hodson N. C."/>
            <person name="Mongue J. A."/>
            <person name="Jaron S. K."/>
        </authorList>
    </citation>
    <scope>NUCLEOTIDE SEQUENCE</scope>
</reference>
<evidence type="ECO:0000313" key="2">
    <source>
        <dbReference type="Proteomes" id="UP000708208"/>
    </source>
</evidence>
<protein>
    <submittedName>
        <fullName evidence="1">Uncharacterized protein</fullName>
    </submittedName>
</protein>
<gene>
    <name evidence="1" type="ORF">AFUS01_LOCUS46347</name>
</gene>
<proteinExistence type="predicted"/>
<accession>A0A8J2LQT6</accession>
<organism evidence="1 2">
    <name type="scientific">Allacma fusca</name>
    <dbReference type="NCBI Taxonomy" id="39272"/>
    <lineage>
        <taxon>Eukaryota</taxon>
        <taxon>Metazoa</taxon>
        <taxon>Ecdysozoa</taxon>
        <taxon>Arthropoda</taxon>
        <taxon>Hexapoda</taxon>
        <taxon>Collembola</taxon>
        <taxon>Symphypleona</taxon>
        <taxon>Sminthuridae</taxon>
        <taxon>Allacma</taxon>
    </lineage>
</organism>